<name>A0A317N2N9_9GAMM</name>
<dbReference type="Proteomes" id="UP000246569">
    <property type="component" value="Unassembled WGS sequence"/>
</dbReference>
<accession>A0A317N2N9</accession>
<gene>
    <name evidence="1" type="ORF">C7443_10256</name>
</gene>
<dbReference type="RefSeq" id="WP_110017077.1">
    <property type="nucleotide sequence ID" value="NZ_QGTJ01000002.1"/>
</dbReference>
<dbReference type="OrthoDB" id="5787087at2"/>
<organism evidence="1 2">
    <name type="scientific">Plasticicumulans acidivorans</name>
    <dbReference type="NCBI Taxonomy" id="886464"/>
    <lineage>
        <taxon>Bacteria</taxon>
        <taxon>Pseudomonadati</taxon>
        <taxon>Pseudomonadota</taxon>
        <taxon>Gammaproteobacteria</taxon>
        <taxon>Candidatus Competibacteraceae</taxon>
        <taxon>Plasticicumulans</taxon>
    </lineage>
</organism>
<sequence>MLTEEERQSLEFKLASLRQEHRDLDDVIERLHEGPYIDQMQITRMKKRKLGLKETITKIEDQLIPNIIA</sequence>
<evidence type="ECO:0000313" key="2">
    <source>
        <dbReference type="Proteomes" id="UP000246569"/>
    </source>
</evidence>
<dbReference type="EMBL" id="QGTJ01000002">
    <property type="protein sequence ID" value="PWV64407.1"/>
    <property type="molecule type" value="Genomic_DNA"/>
</dbReference>
<dbReference type="InterPro" id="IPR038444">
    <property type="entry name" value="DUF465_sf"/>
</dbReference>
<keyword evidence="2" id="KW-1185">Reference proteome</keyword>
<evidence type="ECO:0000313" key="1">
    <source>
        <dbReference type="EMBL" id="PWV64407.1"/>
    </source>
</evidence>
<proteinExistence type="predicted"/>
<dbReference type="Pfam" id="PF04325">
    <property type="entry name" value="DUF465"/>
    <property type="match status" value="1"/>
</dbReference>
<dbReference type="InterPro" id="IPR007420">
    <property type="entry name" value="DUF465"/>
</dbReference>
<comment type="caution">
    <text evidence="1">The sequence shown here is derived from an EMBL/GenBank/DDBJ whole genome shotgun (WGS) entry which is preliminary data.</text>
</comment>
<dbReference type="Gene3D" id="6.10.280.50">
    <property type="match status" value="1"/>
</dbReference>
<reference evidence="1 2" key="1">
    <citation type="submission" date="2018-05" db="EMBL/GenBank/DDBJ databases">
        <title>Genomic Encyclopedia of Type Strains, Phase IV (KMG-IV): sequencing the most valuable type-strain genomes for metagenomic binning, comparative biology and taxonomic classification.</title>
        <authorList>
            <person name="Goeker M."/>
        </authorList>
    </citation>
    <scope>NUCLEOTIDE SEQUENCE [LARGE SCALE GENOMIC DNA]</scope>
    <source>
        <strain evidence="1 2">DSM 23606</strain>
    </source>
</reference>
<protein>
    <recommendedName>
        <fullName evidence="3">DUF465 domain-containing protein</fullName>
    </recommendedName>
</protein>
<dbReference type="AlphaFoldDB" id="A0A317N2N9"/>
<evidence type="ECO:0008006" key="3">
    <source>
        <dbReference type="Google" id="ProtNLM"/>
    </source>
</evidence>